<dbReference type="Pfam" id="PF20131">
    <property type="entry name" value="MC3"/>
    <property type="match status" value="1"/>
</dbReference>
<dbReference type="RefSeq" id="WP_069583165.1">
    <property type="nucleotide sequence ID" value="NZ_LMVM01000037.1"/>
</dbReference>
<reference evidence="2 3" key="1">
    <citation type="journal article" date="2017" name="BMC Genomics">
        <title>Genomic analysis of methanogenic archaea reveals a shift towards energy conservation.</title>
        <authorList>
            <person name="Gilmore S.P."/>
            <person name="Henske J.K."/>
            <person name="Sexton J.A."/>
            <person name="Solomon K.V."/>
            <person name="Seppala S."/>
            <person name="Yoo J.I."/>
            <person name="Huyett L.M."/>
            <person name="Pressman A."/>
            <person name="Cogan J.Z."/>
            <person name="Kivenson V."/>
            <person name="Peng X."/>
            <person name="Tan Y."/>
            <person name="Valentine D.L."/>
            <person name="O'Malley M.A."/>
        </authorList>
    </citation>
    <scope>NUCLEOTIDE SEQUENCE [LARGE SCALE GENOMIC DNA]</scope>
    <source>
        <strain evidence="2 3">M.o.H.</strain>
    </source>
</reference>
<dbReference type="AlphaFoldDB" id="A0A2A2H339"/>
<evidence type="ECO:0000256" key="1">
    <source>
        <dbReference type="SAM" id="Phobius"/>
    </source>
</evidence>
<dbReference type="OrthoDB" id="381175at2157"/>
<organism evidence="2 3">
    <name type="scientific">Methanobacterium bryantii</name>
    <dbReference type="NCBI Taxonomy" id="2161"/>
    <lineage>
        <taxon>Archaea</taxon>
        <taxon>Methanobacteriati</taxon>
        <taxon>Methanobacteriota</taxon>
        <taxon>Methanomada group</taxon>
        <taxon>Methanobacteria</taxon>
        <taxon>Methanobacteriales</taxon>
        <taxon>Methanobacteriaceae</taxon>
        <taxon>Methanobacterium</taxon>
    </lineage>
</organism>
<proteinExistence type="predicted"/>
<keyword evidence="1" id="KW-0472">Membrane</keyword>
<sequence length="164" mass="19009">MKPWNQRPPEEAYLFNPAFCCNILTSSIVGYMEFNNNKGMPFPLSFIILPIILHRPTRNSLPDLRTSLAPWILKHQESRILFPERTISLKPITKEALLFGFSHKWIQLDENSNLKSNEKSKVNESMRKLKGDAYNCIKTSRFLGRWFAKAGPAQNIMTMWGVRP</sequence>
<evidence type="ECO:0000313" key="3">
    <source>
        <dbReference type="Proteomes" id="UP000217784"/>
    </source>
</evidence>
<evidence type="ECO:0000313" key="2">
    <source>
        <dbReference type="EMBL" id="PAV03703.1"/>
    </source>
</evidence>
<accession>A0A2A2H339</accession>
<keyword evidence="3" id="KW-1185">Reference proteome</keyword>
<gene>
    <name evidence="2" type="ORF">ASJ80_01685</name>
</gene>
<keyword evidence="1" id="KW-0812">Transmembrane</keyword>
<keyword evidence="1" id="KW-1133">Transmembrane helix</keyword>
<comment type="caution">
    <text evidence="2">The sequence shown here is derived from an EMBL/GenBank/DDBJ whole genome shotgun (WGS) entry which is preliminary data.</text>
</comment>
<feature type="transmembrane region" description="Helical" evidence="1">
    <location>
        <begin position="12"/>
        <end position="34"/>
    </location>
</feature>
<dbReference type="EMBL" id="LMVM01000037">
    <property type="protein sequence ID" value="PAV03703.1"/>
    <property type="molecule type" value="Genomic_DNA"/>
</dbReference>
<protein>
    <submittedName>
        <fullName evidence="2">Uncharacterized protein</fullName>
    </submittedName>
</protein>
<name>A0A2A2H339_METBR</name>
<dbReference type="Proteomes" id="UP000217784">
    <property type="component" value="Unassembled WGS sequence"/>
</dbReference>
<dbReference type="InterPro" id="IPR045390">
    <property type="entry name" value="ABC-3C_MC3"/>
</dbReference>